<dbReference type="Proteomes" id="UP001524460">
    <property type="component" value="Unassembled WGS sequence"/>
</dbReference>
<dbReference type="EMBL" id="JANEYT010000057">
    <property type="protein sequence ID" value="MCQ1060111.1"/>
    <property type="molecule type" value="Genomic_DNA"/>
</dbReference>
<name>A0ABT1N5V3_9GAMM</name>
<organism evidence="1 2">
    <name type="scientific">Photobacterium pectinilyticum</name>
    <dbReference type="NCBI Taxonomy" id="2906793"/>
    <lineage>
        <taxon>Bacteria</taxon>
        <taxon>Pseudomonadati</taxon>
        <taxon>Pseudomonadota</taxon>
        <taxon>Gammaproteobacteria</taxon>
        <taxon>Vibrionales</taxon>
        <taxon>Vibrionaceae</taxon>
        <taxon>Photobacterium</taxon>
    </lineage>
</organism>
<gene>
    <name evidence="1" type="ORF">NHN17_18870</name>
</gene>
<accession>A0ABT1N5V3</accession>
<protein>
    <submittedName>
        <fullName evidence="1">Uncharacterized protein</fullName>
    </submittedName>
</protein>
<keyword evidence="2" id="KW-1185">Reference proteome</keyword>
<proteinExistence type="predicted"/>
<evidence type="ECO:0000313" key="1">
    <source>
        <dbReference type="EMBL" id="MCQ1060111.1"/>
    </source>
</evidence>
<comment type="caution">
    <text evidence="1">The sequence shown here is derived from an EMBL/GenBank/DDBJ whole genome shotgun (WGS) entry which is preliminary data.</text>
</comment>
<dbReference type="RefSeq" id="WP_255044197.1">
    <property type="nucleotide sequence ID" value="NZ_JANEYT010000057.1"/>
</dbReference>
<evidence type="ECO:0000313" key="2">
    <source>
        <dbReference type="Proteomes" id="UP001524460"/>
    </source>
</evidence>
<reference evidence="1 2" key="1">
    <citation type="submission" date="2022-07" db="EMBL/GenBank/DDBJ databases">
        <title>Photobacterium pectinilyticum sp. nov., a marine bacterium isolated from surface seawater of Qingdao offshore.</title>
        <authorList>
            <person name="Wang X."/>
        </authorList>
    </citation>
    <scope>NUCLEOTIDE SEQUENCE [LARGE SCALE GENOMIC DNA]</scope>
    <source>
        <strain evidence="1 2">ZSDE20</strain>
    </source>
</reference>
<sequence length="186" mass="20956">MLKNIHHINKYFVKLFLITVSIRKANGDAWPASGWRLDLPSSLNLTNAAVVIINNATRYGYNSILFSSQYPIDPNLPLQGPIERQLSKENALLFADVAKGIDRFLYAAPGGDQISAHELQQYIQSADYNDDEGFEVGLNSKGEEYIWYVIVANHGRWFAVDDQMGGMTFSEDSFKELLQTLLSEHP</sequence>